<feature type="domain" description="HNH nuclease" evidence="3">
    <location>
        <begin position="432"/>
        <end position="484"/>
    </location>
</feature>
<dbReference type="InterPro" id="IPR003870">
    <property type="entry name" value="DUF222"/>
</dbReference>
<keyword evidence="5" id="KW-1185">Reference proteome</keyword>
<organism evidence="4 5">
    <name type="scientific">Jiangella aurantiaca</name>
    <dbReference type="NCBI Taxonomy" id="2530373"/>
    <lineage>
        <taxon>Bacteria</taxon>
        <taxon>Bacillati</taxon>
        <taxon>Actinomycetota</taxon>
        <taxon>Actinomycetes</taxon>
        <taxon>Jiangellales</taxon>
        <taxon>Jiangellaceae</taxon>
        <taxon>Jiangella</taxon>
    </lineage>
</organism>
<keyword evidence="4" id="KW-0378">Hydrolase</keyword>
<dbReference type="AlphaFoldDB" id="A0A4R5A276"/>
<dbReference type="EMBL" id="SMLB01000046">
    <property type="protein sequence ID" value="TDD65881.1"/>
    <property type="molecule type" value="Genomic_DNA"/>
</dbReference>
<accession>A0A4R5A276</accession>
<proteinExistence type="inferred from homology"/>
<keyword evidence="4" id="KW-0540">Nuclease</keyword>
<comment type="similarity">
    <text evidence="1">Belongs to the Rv1128c/1148c/1588c/1702c/1945/3466 family.</text>
</comment>
<feature type="region of interest" description="Disordered" evidence="2">
    <location>
        <begin position="495"/>
        <end position="530"/>
    </location>
</feature>
<dbReference type="OrthoDB" id="5241234at2"/>
<dbReference type="GO" id="GO:0008270">
    <property type="term" value="F:zinc ion binding"/>
    <property type="evidence" value="ECO:0007669"/>
    <property type="project" value="InterPro"/>
</dbReference>
<dbReference type="CDD" id="cd00085">
    <property type="entry name" value="HNHc"/>
    <property type="match status" value="1"/>
</dbReference>
<protein>
    <submittedName>
        <fullName evidence="4">HNH endonuclease</fullName>
    </submittedName>
</protein>
<name>A0A4R5A276_9ACTN</name>
<evidence type="ECO:0000256" key="1">
    <source>
        <dbReference type="ARBA" id="ARBA00023450"/>
    </source>
</evidence>
<dbReference type="GO" id="GO:0004519">
    <property type="term" value="F:endonuclease activity"/>
    <property type="evidence" value="ECO:0007669"/>
    <property type="project" value="UniProtKB-KW"/>
</dbReference>
<dbReference type="SMART" id="SM00507">
    <property type="entry name" value="HNHc"/>
    <property type="match status" value="1"/>
</dbReference>
<evidence type="ECO:0000259" key="3">
    <source>
        <dbReference type="SMART" id="SM00507"/>
    </source>
</evidence>
<sequence>MMRPRRTPGTTDPAELILSVGAGRVVCMFEEPLQAAPSPGVDPVMGQLVAWHPRLGDWMPVDPFDPVAEIDPVLLRELCTGGSVPMIAGFDQVPAGPELAALLGRFDPTRASARVLVEAQAAFARQAAWVAAGEAAVLAELASRPEMRPDHTGYRSVNPITNTAVEIAGCCRLTTRQAENQVGHGVQLVTDFPDTHAALSTGVIDLRRARVITDELGGQDPDVRVRVEAAVLPDAPFLDSVALRKLIKQLLHELAPVETADRNRAARERRYVCVTPASDGMAHLEARLPAEDATALDTALNAAAADAKRADAAAGRAARTRDQRRADALADLGWAFLTGCADGATGGIGGATAGEAPATGRPARRPISVHVTVPFATLAGLGDEPGELEGYGPIPAHVARTLAAEGVWTWLRTDGTGQLLDLGRTKYRPTTALAEFITARDRTCRAPGCHRPARSCDIDHVVAFTAGGTTSAANLQPLCETHHLLKHHGHWTVQRAPDGTTRWTGPTGLRYEGPPEPRGPASVTDRAPPY</sequence>
<evidence type="ECO:0000313" key="4">
    <source>
        <dbReference type="EMBL" id="TDD65881.1"/>
    </source>
</evidence>
<evidence type="ECO:0000256" key="2">
    <source>
        <dbReference type="SAM" id="MobiDB-lite"/>
    </source>
</evidence>
<dbReference type="Proteomes" id="UP000295217">
    <property type="component" value="Unassembled WGS sequence"/>
</dbReference>
<comment type="caution">
    <text evidence="4">The sequence shown here is derived from an EMBL/GenBank/DDBJ whole genome shotgun (WGS) entry which is preliminary data.</text>
</comment>
<dbReference type="GO" id="GO:0003676">
    <property type="term" value="F:nucleic acid binding"/>
    <property type="evidence" value="ECO:0007669"/>
    <property type="project" value="InterPro"/>
</dbReference>
<dbReference type="InterPro" id="IPR003615">
    <property type="entry name" value="HNH_nuc"/>
</dbReference>
<dbReference type="InterPro" id="IPR002711">
    <property type="entry name" value="HNH"/>
</dbReference>
<dbReference type="Pfam" id="PF02720">
    <property type="entry name" value="DUF222"/>
    <property type="match status" value="1"/>
</dbReference>
<gene>
    <name evidence="4" type="ORF">E1262_24020</name>
</gene>
<dbReference type="Gene3D" id="1.10.30.50">
    <property type="match status" value="1"/>
</dbReference>
<keyword evidence="4" id="KW-0255">Endonuclease</keyword>
<dbReference type="Pfam" id="PF01844">
    <property type="entry name" value="HNH"/>
    <property type="match status" value="1"/>
</dbReference>
<reference evidence="4 5" key="1">
    <citation type="submission" date="2019-02" db="EMBL/GenBank/DDBJ databases">
        <title>Draft genome sequences of novel Actinobacteria.</title>
        <authorList>
            <person name="Sahin N."/>
            <person name="Ay H."/>
            <person name="Saygin H."/>
        </authorList>
    </citation>
    <scope>NUCLEOTIDE SEQUENCE [LARGE SCALE GENOMIC DNA]</scope>
    <source>
        <strain evidence="4 5">8K307</strain>
    </source>
</reference>
<evidence type="ECO:0000313" key="5">
    <source>
        <dbReference type="Proteomes" id="UP000295217"/>
    </source>
</evidence>